<organism evidence="1 2">
    <name type="scientific">Musa balbisiana</name>
    <name type="common">Banana</name>
    <dbReference type="NCBI Taxonomy" id="52838"/>
    <lineage>
        <taxon>Eukaryota</taxon>
        <taxon>Viridiplantae</taxon>
        <taxon>Streptophyta</taxon>
        <taxon>Embryophyta</taxon>
        <taxon>Tracheophyta</taxon>
        <taxon>Spermatophyta</taxon>
        <taxon>Magnoliopsida</taxon>
        <taxon>Liliopsida</taxon>
        <taxon>Zingiberales</taxon>
        <taxon>Musaceae</taxon>
        <taxon>Musa</taxon>
    </lineage>
</organism>
<protein>
    <submittedName>
        <fullName evidence="1">Uncharacterized protein</fullName>
    </submittedName>
</protein>
<evidence type="ECO:0000313" key="1">
    <source>
        <dbReference type="EMBL" id="THU53145.1"/>
    </source>
</evidence>
<keyword evidence="2" id="KW-1185">Reference proteome</keyword>
<accession>A0A4S8IWE6</accession>
<sequence length="99" mass="11141">MADIALLVAEDFEKSSKARWEKADHGVRREECFHFLASFTVSALGRKAREEVSALKEVGRALEPRSSFGLADNQAEDHYELPFNVKTSKSRIKGPQFSL</sequence>
<comment type="caution">
    <text evidence="1">The sequence shown here is derived from an EMBL/GenBank/DDBJ whole genome shotgun (WGS) entry which is preliminary data.</text>
</comment>
<reference evidence="1 2" key="1">
    <citation type="journal article" date="2019" name="Nat. Plants">
        <title>Genome sequencing of Musa balbisiana reveals subgenome evolution and function divergence in polyploid bananas.</title>
        <authorList>
            <person name="Yao X."/>
        </authorList>
    </citation>
    <scope>NUCLEOTIDE SEQUENCE [LARGE SCALE GENOMIC DNA]</scope>
    <source>
        <strain evidence="2">cv. DH-PKW</strain>
        <tissue evidence="1">Leaves</tissue>
    </source>
</reference>
<name>A0A4S8IWE6_MUSBA</name>
<dbReference type="Proteomes" id="UP000317650">
    <property type="component" value="Chromosome 10"/>
</dbReference>
<evidence type="ECO:0000313" key="2">
    <source>
        <dbReference type="Proteomes" id="UP000317650"/>
    </source>
</evidence>
<dbReference type="EMBL" id="PYDT01000008">
    <property type="protein sequence ID" value="THU53145.1"/>
    <property type="molecule type" value="Genomic_DNA"/>
</dbReference>
<gene>
    <name evidence="1" type="ORF">C4D60_Mb10t11320</name>
</gene>
<proteinExistence type="predicted"/>
<dbReference type="AlphaFoldDB" id="A0A4S8IWE6"/>